<organism evidence="1 2">
    <name type="scientific">Sagittula stellata (strain ATCC 700073 / DSM 11524 / E-37)</name>
    <dbReference type="NCBI Taxonomy" id="388399"/>
    <lineage>
        <taxon>Bacteria</taxon>
        <taxon>Pseudomonadati</taxon>
        <taxon>Pseudomonadota</taxon>
        <taxon>Alphaproteobacteria</taxon>
        <taxon>Rhodobacterales</taxon>
        <taxon>Roseobacteraceae</taxon>
        <taxon>Sagittula</taxon>
    </lineage>
</organism>
<dbReference type="InterPro" id="IPR025226">
    <property type="entry name" value="DUF4170"/>
</dbReference>
<evidence type="ECO:0000313" key="2">
    <source>
        <dbReference type="Proteomes" id="UP000005713"/>
    </source>
</evidence>
<comment type="caution">
    <text evidence="1">The sequence shown here is derived from an EMBL/GenBank/DDBJ whole genome shotgun (WGS) entry which is preliminary data.</text>
</comment>
<proteinExistence type="predicted"/>
<name>A3K3X5_SAGS3</name>
<dbReference type="Pfam" id="PF13773">
    <property type="entry name" value="DUF4170"/>
    <property type="match status" value="1"/>
</dbReference>
<evidence type="ECO:0000313" key="1">
    <source>
        <dbReference type="EMBL" id="EBA08239.1"/>
    </source>
</evidence>
<gene>
    <name evidence="1" type="ORF">SSE37_11864</name>
</gene>
<dbReference type="EMBL" id="AAYA01000006">
    <property type="protein sequence ID" value="EBA08239.1"/>
    <property type="molecule type" value="Genomic_DNA"/>
</dbReference>
<sequence length="96" mass="11163">MTTVMARHLGPILQEKRMQRLHLVFGGELEDPTKTVFRDVNDLHIVGIFPNYEEAYNAWKAEAQRTVDNAHMRYFIAHLHRLREEGKEASSTEELG</sequence>
<evidence type="ECO:0008006" key="3">
    <source>
        <dbReference type="Google" id="ProtNLM"/>
    </source>
</evidence>
<accession>A3K3X5</accession>
<dbReference type="AlphaFoldDB" id="A3K3X5"/>
<dbReference type="eggNOG" id="COG0483">
    <property type="taxonomic scope" value="Bacteria"/>
</dbReference>
<reference evidence="1 2" key="1">
    <citation type="submission" date="2006-06" db="EMBL/GenBank/DDBJ databases">
        <authorList>
            <person name="Moran M.A."/>
            <person name="Ferriera S."/>
            <person name="Johnson J."/>
            <person name="Kravitz S."/>
            <person name="Beeson K."/>
            <person name="Sutton G."/>
            <person name="Rogers Y.-H."/>
            <person name="Friedman R."/>
            <person name="Frazier M."/>
            <person name="Venter J.C."/>
        </authorList>
    </citation>
    <scope>NUCLEOTIDE SEQUENCE [LARGE SCALE GENOMIC DNA]</scope>
    <source>
        <strain evidence="1 2">E-37</strain>
    </source>
</reference>
<dbReference type="Proteomes" id="UP000005713">
    <property type="component" value="Unassembled WGS sequence"/>
</dbReference>
<protein>
    <recommendedName>
        <fullName evidence="3">Inositol monophosphatase</fullName>
    </recommendedName>
</protein>
<dbReference type="Gene3D" id="3.30.70.2400">
    <property type="entry name" value="Uncharacterised protein PF13773, DUF4170"/>
    <property type="match status" value="1"/>
</dbReference>
<keyword evidence="2" id="KW-1185">Reference proteome</keyword>